<name>A0A2N7IP56_9VIBR</name>
<gene>
    <name evidence="2" type="ORF">BCT74_01365</name>
</gene>
<protein>
    <submittedName>
        <fullName evidence="2">Prepilin-type N-terminal cleavage/methylation domain-containing protein</fullName>
    </submittedName>
</protein>
<evidence type="ECO:0000256" key="1">
    <source>
        <dbReference type="SAM" id="Phobius"/>
    </source>
</evidence>
<keyword evidence="1" id="KW-0472">Membrane</keyword>
<proteinExistence type="predicted"/>
<dbReference type="Proteomes" id="UP000235746">
    <property type="component" value="Unassembled WGS sequence"/>
</dbReference>
<dbReference type="Gene3D" id="3.30.700.10">
    <property type="entry name" value="Glycoprotein, Type 4 Pilin"/>
    <property type="match status" value="1"/>
</dbReference>
<evidence type="ECO:0000313" key="3">
    <source>
        <dbReference type="Proteomes" id="UP000235746"/>
    </source>
</evidence>
<dbReference type="Pfam" id="PF07963">
    <property type="entry name" value="N_methyl"/>
    <property type="match status" value="1"/>
</dbReference>
<feature type="transmembrane region" description="Helical" evidence="1">
    <location>
        <begin position="12"/>
        <end position="34"/>
    </location>
</feature>
<dbReference type="EMBL" id="MCYL01000001">
    <property type="protein sequence ID" value="PML60084.1"/>
    <property type="molecule type" value="Genomic_DNA"/>
</dbReference>
<keyword evidence="1" id="KW-1133">Transmembrane helix</keyword>
<keyword evidence="1" id="KW-0812">Transmembrane</keyword>
<dbReference type="InterPro" id="IPR045584">
    <property type="entry name" value="Pilin-like"/>
</dbReference>
<dbReference type="NCBIfam" id="TIGR02532">
    <property type="entry name" value="IV_pilin_GFxxxE"/>
    <property type="match status" value="1"/>
</dbReference>
<dbReference type="RefSeq" id="WP_102560530.1">
    <property type="nucleotide sequence ID" value="NZ_AP025500.1"/>
</dbReference>
<evidence type="ECO:0000313" key="2">
    <source>
        <dbReference type="EMBL" id="PML60084.1"/>
    </source>
</evidence>
<accession>A0A2N7IP56</accession>
<dbReference type="AlphaFoldDB" id="A0A2N7IP56"/>
<reference evidence="3" key="1">
    <citation type="submission" date="2016-07" db="EMBL/GenBank/DDBJ databases">
        <title>Nontailed viruses are major unrecognized killers of bacteria in the ocean.</title>
        <authorList>
            <person name="Kauffman K."/>
            <person name="Hussain F."/>
            <person name="Yang J."/>
            <person name="Arevalo P."/>
            <person name="Brown J."/>
            <person name="Cutler M."/>
            <person name="Kelly L."/>
            <person name="Polz M.F."/>
        </authorList>
    </citation>
    <scope>NUCLEOTIDE SEQUENCE [LARGE SCALE GENOMIC DNA]</scope>
    <source>
        <strain evidence="3">10N.261.51.B8</strain>
    </source>
</reference>
<organism evidence="2 3">
    <name type="scientific">Vibrio lentus</name>
    <dbReference type="NCBI Taxonomy" id="136468"/>
    <lineage>
        <taxon>Bacteria</taxon>
        <taxon>Pseudomonadati</taxon>
        <taxon>Pseudomonadota</taxon>
        <taxon>Gammaproteobacteria</taxon>
        <taxon>Vibrionales</taxon>
        <taxon>Vibrionaceae</taxon>
        <taxon>Vibrio</taxon>
    </lineage>
</organism>
<sequence length="224" mass="24867">MEKTSLRKGFTLLELVVVIVILAVIAVIAAPRFLSIADDAREATSRALFDNFRAGAEIYQGACLARGGDVTELQGQNTSDFNIDGIYSNFSGSCYPVRNSNTGVRRDINNARGCYELFQDIVNSDHFEDINFGSGGWKNGETVKESELIAARDAGYQVYIHQRSKYFSYCHYYNIEGDLSNAPYLLYNAVDGTMVSGTKNLSNGFTWTDELLEYPVATPPPYDK</sequence>
<dbReference type="PROSITE" id="PS00409">
    <property type="entry name" value="PROKAR_NTER_METHYL"/>
    <property type="match status" value="1"/>
</dbReference>
<comment type="caution">
    <text evidence="2">The sequence shown here is derived from an EMBL/GenBank/DDBJ whole genome shotgun (WGS) entry which is preliminary data.</text>
</comment>
<dbReference type="SUPFAM" id="SSF54523">
    <property type="entry name" value="Pili subunits"/>
    <property type="match status" value="1"/>
</dbReference>
<dbReference type="InterPro" id="IPR012902">
    <property type="entry name" value="N_methyl_site"/>
</dbReference>